<evidence type="ECO:0000313" key="2">
    <source>
        <dbReference type="EMBL" id="KPM45227.1"/>
    </source>
</evidence>
<dbReference type="Gene3D" id="3.90.1200.10">
    <property type="match status" value="1"/>
</dbReference>
<gene>
    <name evidence="2" type="ORF">AK830_g1395</name>
</gene>
<comment type="caution">
    <text evidence="2">The sequence shown here is derived from an EMBL/GenBank/DDBJ whole genome shotgun (WGS) entry which is preliminary data.</text>
</comment>
<evidence type="ECO:0000313" key="3">
    <source>
        <dbReference type="Proteomes" id="UP000050424"/>
    </source>
</evidence>
<feature type="domain" description="Aminoglycoside phosphotransferase" evidence="1">
    <location>
        <begin position="69"/>
        <end position="281"/>
    </location>
</feature>
<evidence type="ECO:0000259" key="1">
    <source>
        <dbReference type="Pfam" id="PF01636"/>
    </source>
</evidence>
<organism evidence="2 3">
    <name type="scientific">Neonectria ditissima</name>
    <dbReference type="NCBI Taxonomy" id="78410"/>
    <lineage>
        <taxon>Eukaryota</taxon>
        <taxon>Fungi</taxon>
        <taxon>Dikarya</taxon>
        <taxon>Ascomycota</taxon>
        <taxon>Pezizomycotina</taxon>
        <taxon>Sordariomycetes</taxon>
        <taxon>Hypocreomycetidae</taxon>
        <taxon>Hypocreales</taxon>
        <taxon>Nectriaceae</taxon>
        <taxon>Neonectria</taxon>
    </lineage>
</organism>
<name>A0A0P7BX62_9HYPO</name>
<accession>A0A0P7BX62</accession>
<dbReference type="OrthoDB" id="2906425at2759"/>
<dbReference type="AlphaFoldDB" id="A0A0P7BX62"/>
<dbReference type="InterPro" id="IPR002575">
    <property type="entry name" value="Aminoglycoside_PTrfase"/>
</dbReference>
<proteinExistence type="predicted"/>
<reference evidence="2 3" key="1">
    <citation type="submission" date="2015-09" db="EMBL/GenBank/DDBJ databases">
        <title>Draft genome of a European isolate of the apple canker pathogen Neonectria ditissima.</title>
        <authorList>
            <person name="Gomez-Cortecero A."/>
            <person name="Harrison R.J."/>
            <person name="Armitage A.D."/>
        </authorList>
    </citation>
    <scope>NUCLEOTIDE SEQUENCE [LARGE SCALE GENOMIC DNA]</scope>
    <source>
        <strain evidence="2 3">R09/05</strain>
    </source>
</reference>
<dbReference type="CDD" id="cd05120">
    <property type="entry name" value="APH_ChoK_like"/>
    <property type="match status" value="1"/>
</dbReference>
<dbReference type="EMBL" id="LKCW01000010">
    <property type="protein sequence ID" value="KPM45227.1"/>
    <property type="molecule type" value="Genomic_DNA"/>
</dbReference>
<dbReference type="InterPro" id="IPR051678">
    <property type="entry name" value="AGP_Transferase"/>
</dbReference>
<dbReference type="PANTHER" id="PTHR21310:SF55">
    <property type="entry name" value="AMINOGLYCOSIDE PHOSPHOTRANSFERASE DOMAIN-CONTAINING PROTEIN"/>
    <property type="match status" value="1"/>
</dbReference>
<dbReference type="Proteomes" id="UP000050424">
    <property type="component" value="Unassembled WGS sequence"/>
</dbReference>
<protein>
    <recommendedName>
        <fullName evidence="1">Aminoglycoside phosphotransferase domain-containing protein</fullName>
    </recommendedName>
</protein>
<dbReference type="InterPro" id="IPR011009">
    <property type="entry name" value="Kinase-like_dom_sf"/>
</dbReference>
<dbReference type="SUPFAM" id="SSF56112">
    <property type="entry name" value="Protein kinase-like (PK-like)"/>
    <property type="match status" value="1"/>
</dbReference>
<keyword evidence="3" id="KW-1185">Reference proteome</keyword>
<sequence>MSGYIPPIDKRAIQHEGTEALAIKNTFLNRVLVLLALKTVARLFQWDGPCIPLSSGLIVKTGPFVHLTEAMTMRFVASNTSIPVPRVHCSFVHNNRAHIVMERIHGDSIATVWGKLPTKARDGILAQLRTMFQELRSLQAPPGTGIESCCGGSLRDSRISRSRPRFGPFKTIQDFHLWLRHELRSEEHPTKMNIEGWKDIEEMVARQDGPWRPPMFTHGDLNPFNILIRGEEVVGIIDWEFAGWYPDYWEYTSAWFGNLTRQEWQKQIAQFLDEYPEELRMEATRNKWWGEF</sequence>
<dbReference type="STRING" id="78410.A0A0P7BX62"/>
<dbReference type="Pfam" id="PF01636">
    <property type="entry name" value="APH"/>
    <property type="match status" value="1"/>
</dbReference>
<dbReference type="PANTHER" id="PTHR21310">
    <property type="entry name" value="AMINOGLYCOSIDE PHOSPHOTRANSFERASE-RELATED-RELATED"/>
    <property type="match status" value="1"/>
</dbReference>